<dbReference type="InterPro" id="IPR029057">
    <property type="entry name" value="PRTase-like"/>
</dbReference>
<dbReference type="PANTHER" id="PTHR43864">
    <property type="entry name" value="HYPOXANTHINE/GUANINE PHOSPHORIBOSYLTRANSFERASE"/>
    <property type="match status" value="1"/>
</dbReference>
<organism evidence="8 9">
    <name type="scientific">Globicatella sulfidifaciens DSM 15739</name>
    <dbReference type="NCBI Taxonomy" id="1121925"/>
    <lineage>
        <taxon>Bacteria</taxon>
        <taxon>Bacillati</taxon>
        <taxon>Bacillota</taxon>
        <taxon>Bacilli</taxon>
        <taxon>Lactobacillales</taxon>
        <taxon>Aerococcaceae</taxon>
        <taxon>Globicatella</taxon>
    </lineage>
</organism>
<dbReference type="GO" id="GO:0045892">
    <property type="term" value="P:negative regulation of DNA-templated transcription"/>
    <property type="evidence" value="ECO:0007669"/>
    <property type="project" value="InterPro"/>
</dbReference>
<dbReference type="InterPro" id="IPR015265">
    <property type="entry name" value="PuR_N"/>
</dbReference>
<evidence type="ECO:0000259" key="6">
    <source>
        <dbReference type="Pfam" id="PF00156"/>
    </source>
</evidence>
<feature type="domain" description="Phosphoribosyltransferase" evidence="6">
    <location>
        <begin position="112"/>
        <end position="257"/>
    </location>
</feature>
<proteinExistence type="inferred from homology"/>
<evidence type="ECO:0000256" key="3">
    <source>
        <dbReference type="ARBA" id="ARBA00023125"/>
    </source>
</evidence>
<dbReference type="NCBIfam" id="TIGR01743">
    <property type="entry name" value="purR_Bsub"/>
    <property type="match status" value="1"/>
</dbReference>
<dbReference type="AlphaFoldDB" id="A0A1T4K7B0"/>
<evidence type="ECO:0000313" key="9">
    <source>
        <dbReference type="Proteomes" id="UP000189941"/>
    </source>
</evidence>
<dbReference type="InterPro" id="IPR010078">
    <property type="entry name" value="PurR_Bsub"/>
</dbReference>
<keyword evidence="3" id="KW-0238">DNA-binding</keyword>
<comment type="similarity">
    <text evidence="5">Belongs to the purine/pyrimidine phosphoribosyltransferase family. PurR subfamily.</text>
</comment>
<evidence type="ECO:0000256" key="4">
    <source>
        <dbReference type="ARBA" id="ARBA00023163"/>
    </source>
</evidence>
<dbReference type="GO" id="GO:0045982">
    <property type="term" value="P:negative regulation of purine nucleobase metabolic process"/>
    <property type="evidence" value="ECO:0007669"/>
    <property type="project" value="InterPro"/>
</dbReference>
<protein>
    <submittedName>
        <fullName evidence="8">Purine operon repressor, PurR</fullName>
    </submittedName>
</protein>
<dbReference type="Proteomes" id="UP000189941">
    <property type="component" value="Unassembled WGS sequence"/>
</dbReference>
<dbReference type="EMBL" id="FUWO01000004">
    <property type="protein sequence ID" value="SJZ38314.1"/>
    <property type="molecule type" value="Genomic_DNA"/>
</dbReference>
<accession>A0A1T4K7B0</accession>
<dbReference type="Gene3D" id="3.40.50.2020">
    <property type="match status" value="1"/>
</dbReference>
<gene>
    <name evidence="8" type="ORF">SAMN02746011_00583</name>
</gene>
<dbReference type="SUPFAM" id="SSF53271">
    <property type="entry name" value="PRTase-like"/>
    <property type="match status" value="1"/>
</dbReference>
<reference evidence="9" key="1">
    <citation type="submission" date="2017-02" db="EMBL/GenBank/DDBJ databases">
        <authorList>
            <person name="Varghese N."/>
            <person name="Submissions S."/>
        </authorList>
    </citation>
    <scope>NUCLEOTIDE SEQUENCE [LARGE SCALE GENOMIC DNA]</scope>
    <source>
        <strain evidence="9">DSM 15739</strain>
    </source>
</reference>
<dbReference type="Pfam" id="PF00156">
    <property type="entry name" value="Pribosyltran"/>
    <property type="match status" value="1"/>
</dbReference>
<sequence length="279" mass="31573">MATMSNKMKRNQRIVYISQYFVTHPNELIGLSYFSDYFNSAKSSISEDIDFVRGIFEETEIGVIETIAGVQGGMIFRPAYSDVKTNELMDEIRQRLTEGKRILPGNYVYLADLLQDPRLLDNIAKLIAVKYQREEIDAVVTIETKGIGLCVAVAKYLNVPHVVVRRSSSEMDGSTISVNYVSGSHQRVSKMELSKVSLKAGSKVLIIDDFLRNGGTMIGLMNLIEEFDCKTVGICVFVESTYRDHEPIPNYDSLLKVEIVYNKEESRFELQSELGTFFE</sequence>
<dbReference type="InterPro" id="IPR050118">
    <property type="entry name" value="Pur/Pyrimidine_PRTase"/>
</dbReference>
<dbReference type="PANTHER" id="PTHR43864:SF2">
    <property type="entry name" value="PUR OPERON REPRESSOR"/>
    <property type="match status" value="1"/>
</dbReference>
<dbReference type="InterPro" id="IPR036390">
    <property type="entry name" value="WH_DNA-bd_sf"/>
</dbReference>
<dbReference type="Pfam" id="PF09182">
    <property type="entry name" value="PuR_N"/>
    <property type="match status" value="1"/>
</dbReference>
<keyword evidence="4" id="KW-0804">Transcription</keyword>
<comment type="subunit">
    <text evidence="1">Homodimer.</text>
</comment>
<dbReference type="RefSeq" id="WP_234982901.1">
    <property type="nucleotide sequence ID" value="NZ_FUWO01000004.1"/>
</dbReference>
<feature type="domain" description="Bacterial purine repressor N-terminal" evidence="7">
    <location>
        <begin position="9"/>
        <end position="78"/>
    </location>
</feature>
<evidence type="ECO:0000256" key="1">
    <source>
        <dbReference type="ARBA" id="ARBA00011738"/>
    </source>
</evidence>
<evidence type="ECO:0000256" key="5">
    <source>
        <dbReference type="ARBA" id="ARBA00049656"/>
    </source>
</evidence>
<dbReference type="STRING" id="1121925.SAMN02746011_00583"/>
<dbReference type="Gene3D" id="1.10.10.10">
    <property type="entry name" value="Winged helix-like DNA-binding domain superfamily/Winged helix DNA-binding domain"/>
    <property type="match status" value="1"/>
</dbReference>
<keyword evidence="9" id="KW-1185">Reference proteome</keyword>
<dbReference type="InterPro" id="IPR036388">
    <property type="entry name" value="WH-like_DNA-bd_sf"/>
</dbReference>
<keyword evidence="2" id="KW-0805">Transcription regulation</keyword>
<dbReference type="GO" id="GO:0003677">
    <property type="term" value="F:DNA binding"/>
    <property type="evidence" value="ECO:0007669"/>
    <property type="project" value="UniProtKB-KW"/>
</dbReference>
<dbReference type="SUPFAM" id="SSF46785">
    <property type="entry name" value="Winged helix' DNA-binding domain"/>
    <property type="match status" value="1"/>
</dbReference>
<evidence type="ECO:0000256" key="2">
    <source>
        <dbReference type="ARBA" id="ARBA00023015"/>
    </source>
</evidence>
<name>A0A1T4K7B0_9LACT</name>
<evidence type="ECO:0000259" key="7">
    <source>
        <dbReference type="Pfam" id="PF09182"/>
    </source>
</evidence>
<evidence type="ECO:0000313" key="8">
    <source>
        <dbReference type="EMBL" id="SJZ38314.1"/>
    </source>
</evidence>
<dbReference type="InterPro" id="IPR000836">
    <property type="entry name" value="PRTase_dom"/>
</dbReference>
<dbReference type="CDD" id="cd06223">
    <property type="entry name" value="PRTases_typeI"/>
    <property type="match status" value="1"/>
</dbReference>